<dbReference type="InterPro" id="IPR016848">
    <property type="entry name" value="RNase_P/MRP_Rpp29-subunit"/>
</dbReference>
<dbReference type="InterPro" id="IPR023538">
    <property type="entry name" value="RNP1"/>
</dbReference>
<feature type="region of interest" description="Disordered" evidence="9">
    <location>
        <begin position="36"/>
        <end position="70"/>
    </location>
</feature>
<dbReference type="Pfam" id="PF01868">
    <property type="entry name" value="RNase_P-MRP_p29"/>
    <property type="match status" value="1"/>
</dbReference>
<name>A0A2T3B017_AMORE</name>
<comment type="subcellular location">
    <subcellularLocation>
        <location evidence="1">Nucleus</location>
    </subcellularLocation>
</comment>
<organism evidence="10 11">
    <name type="scientific">Amorphotheca resinae ATCC 22711</name>
    <dbReference type="NCBI Taxonomy" id="857342"/>
    <lineage>
        <taxon>Eukaryota</taxon>
        <taxon>Fungi</taxon>
        <taxon>Dikarya</taxon>
        <taxon>Ascomycota</taxon>
        <taxon>Pezizomycotina</taxon>
        <taxon>Leotiomycetes</taxon>
        <taxon>Helotiales</taxon>
        <taxon>Amorphothecaceae</taxon>
        <taxon>Amorphotheca</taxon>
    </lineage>
</organism>
<evidence type="ECO:0000256" key="2">
    <source>
        <dbReference type="ARBA" id="ARBA00006181"/>
    </source>
</evidence>
<dbReference type="InParanoid" id="A0A2T3B017"/>
<evidence type="ECO:0000256" key="5">
    <source>
        <dbReference type="ARBA" id="ARBA00022722"/>
    </source>
</evidence>
<dbReference type="AlphaFoldDB" id="A0A2T3B017"/>
<dbReference type="SUPFAM" id="SSF101744">
    <property type="entry name" value="Rof/RNase P subunit-like"/>
    <property type="match status" value="1"/>
</dbReference>
<keyword evidence="6" id="KW-0255">Endonuclease</keyword>
<feature type="compositionally biased region" description="Basic residues" evidence="9">
    <location>
        <begin position="45"/>
        <end position="66"/>
    </location>
</feature>
<proteinExistence type="inferred from homology"/>
<keyword evidence="4 8" id="KW-0819">tRNA processing</keyword>
<evidence type="ECO:0000256" key="9">
    <source>
        <dbReference type="SAM" id="MobiDB-lite"/>
    </source>
</evidence>
<evidence type="ECO:0000256" key="4">
    <source>
        <dbReference type="ARBA" id="ARBA00022694"/>
    </source>
</evidence>
<dbReference type="InterPro" id="IPR002730">
    <property type="entry name" value="Rpp29/RNP1"/>
</dbReference>
<sequence length="229" mass="26391">MALKDTNVAISLLSRAHSPDSTDRIFTEKIKTRPLHLKPSEHDNARHHRRVERQRKLSLRKKKLKPKPLSSREKRALCLYDVPREAQKYALYAPLHKMWVGYIQEVLERSMPVTAATAAKLCSADFHGAELEVVRSRCVSRVGVRGIVVKDSKFTFEIVTRNDKLKVMPKEHTVFRFTVPRPGVTEGNEKEGGQEGEKDLVFELHGDQFIYRAVDRANRKFKPHFLPDL</sequence>
<keyword evidence="5" id="KW-0540">Nuclease</keyword>
<keyword evidence="8" id="KW-0539">Nucleus</keyword>
<dbReference type="PANTHER" id="PTHR13348:SF0">
    <property type="entry name" value="RIBONUCLEASE P PROTEIN SUBUNIT P29"/>
    <property type="match status" value="1"/>
</dbReference>
<dbReference type="Proteomes" id="UP000241818">
    <property type="component" value="Unassembled WGS sequence"/>
</dbReference>
<dbReference type="GO" id="GO:0001682">
    <property type="term" value="P:tRNA 5'-leader removal"/>
    <property type="evidence" value="ECO:0007669"/>
    <property type="project" value="InterPro"/>
</dbReference>
<dbReference type="GO" id="GO:0006364">
    <property type="term" value="P:rRNA processing"/>
    <property type="evidence" value="ECO:0007669"/>
    <property type="project" value="TreeGrafter"/>
</dbReference>
<dbReference type="FunCoup" id="A0A2T3B017">
    <property type="interactions" value="207"/>
</dbReference>
<keyword evidence="7" id="KW-0378">Hydrolase</keyword>
<dbReference type="InterPro" id="IPR023534">
    <property type="entry name" value="Rof/RNase_P-like"/>
</dbReference>
<keyword evidence="11" id="KW-1185">Reference proteome</keyword>
<comment type="similarity">
    <text evidence="2">Belongs to the eukaryotic/archaeal RNase P protein component 1 family.</text>
</comment>
<accession>A0A2T3B017</accession>
<evidence type="ECO:0000313" key="11">
    <source>
        <dbReference type="Proteomes" id="UP000241818"/>
    </source>
</evidence>
<protein>
    <recommendedName>
        <fullName evidence="8">Ribonuclease P protein subunit</fullName>
    </recommendedName>
</protein>
<dbReference type="HAMAP" id="MF_00754">
    <property type="entry name" value="RNase_P_1"/>
    <property type="match status" value="1"/>
</dbReference>
<evidence type="ECO:0000256" key="1">
    <source>
        <dbReference type="ARBA" id="ARBA00004123"/>
    </source>
</evidence>
<dbReference type="GO" id="GO:0000172">
    <property type="term" value="C:ribonuclease MRP complex"/>
    <property type="evidence" value="ECO:0007669"/>
    <property type="project" value="InterPro"/>
</dbReference>
<dbReference type="GO" id="GO:0016787">
    <property type="term" value="F:hydrolase activity"/>
    <property type="evidence" value="ECO:0007669"/>
    <property type="project" value="UniProtKB-KW"/>
</dbReference>
<dbReference type="STRING" id="857342.A0A2T3B017"/>
<gene>
    <name evidence="10" type="ORF">M430DRAFT_102861</name>
</gene>
<dbReference type="GeneID" id="36568906"/>
<dbReference type="PANTHER" id="PTHR13348">
    <property type="entry name" value="RIBONUCLEASE P SUBUNIT P29"/>
    <property type="match status" value="1"/>
</dbReference>
<evidence type="ECO:0000313" key="10">
    <source>
        <dbReference type="EMBL" id="PSS16732.1"/>
    </source>
</evidence>
<evidence type="ECO:0000256" key="3">
    <source>
        <dbReference type="ARBA" id="ARBA00022490"/>
    </source>
</evidence>
<dbReference type="EMBL" id="KZ679012">
    <property type="protein sequence ID" value="PSS16732.1"/>
    <property type="molecule type" value="Genomic_DNA"/>
</dbReference>
<dbReference type="InterPro" id="IPR036980">
    <property type="entry name" value="RNase_P/MRP_Rpp29_sf"/>
</dbReference>
<evidence type="ECO:0000256" key="7">
    <source>
        <dbReference type="ARBA" id="ARBA00022801"/>
    </source>
</evidence>
<dbReference type="RefSeq" id="XP_024720240.1">
    <property type="nucleotide sequence ID" value="XM_024860825.1"/>
</dbReference>
<keyword evidence="3" id="KW-0963">Cytoplasm</keyword>
<reference evidence="10 11" key="1">
    <citation type="journal article" date="2018" name="New Phytol.">
        <title>Comparative genomics and transcriptomics depict ericoid mycorrhizal fungi as versatile saprotrophs and plant mutualists.</title>
        <authorList>
            <person name="Martino E."/>
            <person name="Morin E."/>
            <person name="Grelet G.A."/>
            <person name="Kuo A."/>
            <person name="Kohler A."/>
            <person name="Daghino S."/>
            <person name="Barry K.W."/>
            <person name="Cichocki N."/>
            <person name="Clum A."/>
            <person name="Dockter R.B."/>
            <person name="Hainaut M."/>
            <person name="Kuo R.C."/>
            <person name="LaButti K."/>
            <person name="Lindahl B.D."/>
            <person name="Lindquist E.A."/>
            <person name="Lipzen A."/>
            <person name="Khouja H.R."/>
            <person name="Magnuson J."/>
            <person name="Murat C."/>
            <person name="Ohm R.A."/>
            <person name="Singer S.W."/>
            <person name="Spatafora J.W."/>
            <person name="Wang M."/>
            <person name="Veneault-Fourrey C."/>
            <person name="Henrissat B."/>
            <person name="Grigoriev I.V."/>
            <person name="Martin F.M."/>
            <person name="Perotto S."/>
        </authorList>
    </citation>
    <scope>NUCLEOTIDE SEQUENCE [LARGE SCALE GENOMIC DNA]</scope>
    <source>
        <strain evidence="10 11">ATCC 22711</strain>
    </source>
</reference>
<evidence type="ECO:0000256" key="6">
    <source>
        <dbReference type="ARBA" id="ARBA00022759"/>
    </source>
</evidence>
<dbReference type="Gene3D" id="2.30.30.210">
    <property type="entry name" value="Ribonuclease P/MRP, subunit p29"/>
    <property type="match status" value="1"/>
</dbReference>
<dbReference type="SMART" id="SM00538">
    <property type="entry name" value="POP4"/>
    <property type="match status" value="1"/>
</dbReference>
<dbReference type="GO" id="GO:0033204">
    <property type="term" value="F:ribonuclease P RNA binding"/>
    <property type="evidence" value="ECO:0007669"/>
    <property type="project" value="InterPro"/>
</dbReference>
<dbReference type="FunFam" id="2.30.30.210:FF:000005">
    <property type="entry name" value="Ribonuclease P protein subunit"/>
    <property type="match status" value="1"/>
</dbReference>
<dbReference type="GO" id="GO:0005634">
    <property type="term" value="C:nucleus"/>
    <property type="evidence" value="ECO:0007669"/>
    <property type="project" value="UniProtKB-SubCell"/>
</dbReference>
<dbReference type="GO" id="GO:0030677">
    <property type="term" value="C:ribonuclease P complex"/>
    <property type="evidence" value="ECO:0007669"/>
    <property type="project" value="InterPro"/>
</dbReference>
<evidence type="ECO:0000256" key="8">
    <source>
        <dbReference type="PIRNR" id="PIRNR027081"/>
    </source>
</evidence>
<dbReference type="OrthoDB" id="124041at2759"/>
<dbReference type="PIRSF" id="PIRSF027081">
    <property type="entry name" value="RNase_P/MRP_p29_subunit"/>
    <property type="match status" value="1"/>
</dbReference>
<dbReference type="GO" id="GO:0004519">
    <property type="term" value="F:endonuclease activity"/>
    <property type="evidence" value="ECO:0007669"/>
    <property type="project" value="UniProtKB-KW"/>
</dbReference>